<sequence length="76" mass="8565">MYVKNSSQDRGTLPELENRNFVQLVLYLSINGSAVMEELWSGEDNSRSATHAIIFPDISEGMRLDREGHQQPTGDI</sequence>
<dbReference type="AlphaFoldDB" id="A0AAE1A4X6"/>
<reference evidence="1" key="1">
    <citation type="journal article" date="2023" name="G3 (Bethesda)">
        <title>A reference genome for the long-term kleptoplast-retaining sea slug Elysia crispata morphotype clarki.</title>
        <authorList>
            <person name="Eastman K.E."/>
            <person name="Pendleton A.L."/>
            <person name="Shaikh M.A."/>
            <person name="Suttiyut T."/>
            <person name="Ogas R."/>
            <person name="Tomko P."/>
            <person name="Gavelis G."/>
            <person name="Widhalm J.R."/>
            <person name="Wisecaver J.H."/>
        </authorList>
    </citation>
    <scope>NUCLEOTIDE SEQUENCE</scope>
    <source>
        <strain evidence="1">ECLA1</strain>
    </source>
</reference>
<protein>
    <submittedName>
        <fullName evidence="1">Uncharacterized protein</fullName>
    </submittedName>
</protein>
<organism evidence="1 2">
    <name type="scientific">Elysia crispata</name>
    <name type="common">lettuce slug</name>
    <dbReference type="NCBI Taxonomy" id="231223"/>
    <lineage>
        <taxon>Eukaryota</taxon>
        <taxon>Metazoa</taxon>
        <taxon>Spiralia</taxon>
        <taxon>Lophotrochozoa</taxon>
        <taxon>Mollusca</taxon>
        <taxon>Gastropoda</taxon>
        <taxon>Heterobranchia</taxon>
        <taxon>Euthyneura</taxon>
        <taxon>Panpulmonata</taxon>
        <taxon>Sacoglossa</taxon>
        <taxon>Placobranchoidea</taxon>
        <taxon>Plakobranchidae</taxon>
        <taxon>Elysia</taxon>
    </lineage>
</organism>
<name>A0AAE1A4X6_9GAST</name>
<comment type="caution">
    <text evidence="1">The sequence shown here is derived from an EMBL/GenBank/DDBJ whole genome shotgun (WGS) entry which is preliminary data.</text>
</comment>
<evidence type="ECO:0000313" key="2">
    <source>
        <dbReference type="Proteomes" id="UP001283361"/>
    </source>
</evidence>
<proteinExistence type="predicted"/>
<dbReference type="EMBL" id="JAWDGP010002732">
    <property type="protein sequence ID" value="KAK3780357.1"/>
    <property type="molecule type" value="Genomic_DNA"/>
</dbReference>
<keyword evidence="2" id="KW-1185">Reference proteome</keyword>
<evidence type="ECO:0000313" key="1">
    <source>
        <dbReference type="EMBL" id="KAK3780357.1"/>
    </source>
</evidence>
<dbReference type="Proteomes" id="UP001283361">
    <property type="component" value="Unassembled WGS sequence"/>
</dbReference>
<accession>A0AAE1A4X6</accession>
<gene>
    <name evidence="1" type="ORF">RRG08_061978</name>
</gene>